<feature type="compositionally biased region" description="Basic and acidic residues" evidence="1">
    <location>
        <begin position="87"/>
        <end position="96"/>
    </location>
</feature>
<organism evidence="2 3">
    <name type="scientific">Dothidotthia symphoricarpi CBS 119687</name>
    <dbReference type="NCBI Taxonomy" id="1392245"/>
    <lineage>
        <taxon>Eukaryota</taxon>
        <taxon>Fungi</taxon>
        <taxon>Dikarya</taxon>
        <taxon>Ascomycota</taxon>
        <taxon>Pezizomycotina</taxon>
        <taxon>Dothideomycetes</taxon>
        <taxon>Pleosporomycetidae</taxon>
        <taxon>Pleosporales</taxon>
        <taxon>Dothidotthiaceae</taxon>
        <taxon>Dothidotthia</taxon>
    </lineage>
</organism>
<dbReference type="OrthoDB" id="5389296at2759"/>
<evidence type="ECO:0000313" key="3">
    <source>
        <dbReference type="Proteomes" id="UP000799771"/>
    </source>
</evidence>
<protein>
    <submittedName>
        <fullName evidence="2">Uncharacterized protein</fullName>
    </submittedName>
</protein>
<proteinExistence type="predicted"/>
<sequence length="360" mass="38515">MPTHTPSPHRFLAPHPPSTQQKPRQKPPSNLRHVQLPTPTPTRHAPLAAQTPTPAKRFVTAQEGRSGSVSGSGNIAPLRSRPRRKLERVESIEEVRSSPSRGCNDRDGVLHSIEQVMQEESDDDAEDEEILFDPSLHKRRRLSSPILPPQTPAQRFRIPPRTHTPLALPLPPSQLPPPTTTSTTTTTQHNRPPLLLPPLPTSPPKPAKPLPQIFSPSRKNARYTPNGLASTVQGWIVETASTGEGRGGMLWGREREDGVRVRVRVTDVGGLEGGAVRCLVGGVVVVRASVDAGLGDVVRVSGSVVDGEQGVGVLLAGQGGARGVASVEVSVGSLVGIRAPTWDVEVGGESWIVGVDWVVL</sequence>
<evidence type="ECO:0000256" key="1">
    <source>
        <dbReference type="SAM" id="MobiDB-lite"/>
    </source>
</evidence>
<name>A0A6A6APR8_9PLEO</name>
<keyword evidence="3" id="KW-1185">Reference proteome</keyword>
<dbReference type="GeneID" id="54410426"/>
<dbReference type="AlphaFoldDB" id="A0A6A6APR8"/>
<feature type="compositionally biased region" description="Pro residues" evidence="1">
    <location>
        <begin position="194"/>
        <end position="209"/>
    </location>
</feature>
<feature type="compositionally biased region" description="Polar residues" evidence="1">
    <location>
        <begin position="63"/>
        <end position="73"/>
    </location>
</feature>
<reference evidence="2" key="1">
    <citation type="journal article" date="2020" name="Stud. Mycol.">
        <title>101 Dothideomycetes genomes: a test case for predicting lifestyles and emergence of pathogens.</title>
        <authorList>
            <person name="Haridas S."/>
            <person name="Albert R."/>
            <person name="Binder M."/>
            <person name="Bloem J."/>
            <person name="Labutti K."/>
            <person name="Salamov A."/>
            <person name="Andreopoulos B."/>
            <person name="Baker S."/>
            <person name="Barry K."/>
            <person name="Bills G."/>
            <person name="Bluhm B."/>
            <person name="Cannon C."/>
            <person name="Castanera R."/>
            <person name="Culley D."/>
            <person name="Daum C."/>
            <person name="Ezra D."/>
            <person name="Gonzalez J."/>
            <person name="Henrissat B."/>
            <person name="Kuo A."/>
            <person name="Liang C."/>
            <person name="Lipzen A."/>
            <person name="Lutzoni F."/>
            <person name="Magnuson J."/>
            <person name="Mondo S."/>
            <person name="Nolan M."/>
            <person name="Ohm R."/>
            <person name="Pangilinan J."/>
            <person name="Park H.-J."/>
            <person name="Ramirez L."/>
            <person name="Alfaro M."/>
            <person name="Sun H."/>
            <person name="Tritt A."/>
            <person name="Yoshinaga Y."/>
            <person name="Zwiers L.-H."/>
            <person name="Turgeon B."/>
            <person name="Goodwin S."/>
            <person name="Spatafora J."/>
            <person name="Crous P."/>
            <person name="Grigoriev I."/>
        </authorList>
    </citation>
    <scope>NUCLEOTIDE SEQUENCE</scope>
    <source>
        <strain evidence="2">CBS 119687</strain>
    </source>
</reference>
<dbReference type="Proteomes" id="UP000799771">
    <property type="component" value="Unassembled WGS sequence"/>
</dbReference>
<gene>
    <name evidence="2" type="ORF">P153DRAFT_380968</name>
</gene>
<dbReference type="RefSeq" id="XP_033528177.1">
    <property type="nucleotide sequence ID" value="XM_033669994.1"/>
</dbReference>
<feature type="compositionally biased region" description="Pro residues" evidence="1">
    <location>
        <begin position="168"/>
        <end position="179"/>
    </location>
</feature>
<accession>A0A6A6APR8</accession>
<feature type="region of interest" description="Disordered" evidence="1">
    <location>
        <begin position="1"/>
        <end position="107"/>
    </location>
</feature>
<dbReference type="EMBL" id="ML977498">
    <property type="protein sequence ID" value="KAF2133790.1"/>
    <property type="molecule type" value="Genomic_DNA"/>
</dbReference>
<evidence type="ECO:0000313" key="2">
    <source>
        <dbReference type="EMBL" id="KAF2133790.1"/>
    </source>
</evidence>
<feature type="region of interest" description="Disordered" evidence="1">
    <location>
        <begin position="133"/>
        <end position="219"/>
    </location>
</feature>